<keyword evidence="8" id="KW-1185">Reference proteome</keyword>
<dbReference type="PANTHER" id="PTHR12196">
    <property type="entry name" value="DOMAIN OF UNKNOWN FUNCTION 71 DUF71 -CONTAINING PROTEIN"/>
    <property type="match status" value="1"/>
</dbReference>
<dbReference type="InterPro" id="IPR030662">
    <property type="entry name" value="DPH6/MJ0570"/>
</dbReference>
<protein>
    <recommendedName>
        <fullName evidence="2">Diphthine--ammonia ligase</fullName>
        <ecNumber evidence="1">6.3.1.14</ecNumber>
    </recommendedName>
    <alternativeName>
        <fullName evidence="3">Diphthamide synthase</fullName>
    </alternativeName>
    <alternativeName>
        <fullName evidence="4">Diphthamide synthetase</fullName>
    </alternativeName>
</protein>
<dbReference type="GO" id="GO:0017178">
    <property type="term" value="F:diphthine-ammonia ligase activity"/>
    <property type="evidence" value="ECO:0007669"/>
    <property type="project" value="UniProtKB-EC"/>
</dbReference>
<evidence type="ECO:0000256" key="2">
    <source>
        <dbReference type="ARBA" id="ARBA00018426"/>
    </source>
</evidence>
<evidence type="ECO:0000313" key="8">
    <source>
        <dbReference type="Proteomes" id="UP000243579"/>
    </source>
</evidence>
<comment type="catalytic activity">
    <reaction evidence="5">
        <text>diphthine-[translation elongation factor 2] + NH4(+) + ATP = diphthamide-[translation elongation factor 2] + AMP + diphosphate + H(+)</text>
        <dbReference type="Rhea" id="RHEA:19753"/>
        <dbReference type="Rhea" id="RHEA-COMP:10172"/>
        <dbReference type="Rhea" id="RHEA-COMP:10174"/>
        <dbReference type="ChEBI" id="CHEBI:15378"/>
        <dbReference type="ChEBI" id="CHEBI:16692"/>
        <dbReference type="ChEBI" id="CHEBI:28938"/>
        <dbReference type="ChEBI" id="CHEBI:30616"/>
        <dbReference type="ChEBI" id="CHEBI:33019"/>
        <dbReference type="ChEBI" id="CHEBI:82696"/>
        <dbReference type="ChEBI" id="CHEBI:456215"/>
        <dbReference type="EC" id="6.3.1.14"/>
    </reaction>
</comment>
<evidence type="ECO:0000313" key="7">
    <source>
        <dbReference type="EMBL" id="OQR94038.1"/>
    </source>
</evidence>
<proteinExistence type="predicted"/>
<evidence type="ECO:0000256" key="4">
    <source>
        <dbReference type="ARBA" id="ARBA00031552"/>
    </source>
</evidence>
<dbReference type="Proteomes" id="UP000243579">
    <property type="component" value="Unassembled WGS sequence"/>
</dbReference>
<comment type="caution">
    <text evidence="7">The sequence shown here is derived from an EMBL/GenBank/DDBJ whole genome shotgun (WGS) entry which is preliminary data.</text>
</comment>
<evidence type="ECO:0000256" key="3">
    <source>
        <dbReference type="ARBA" id="ARBA00029814"/>
    </source>
</evidence>
<evidence type="ECO:0000256" key="1">
    <source>
        <dbReference type="ARBA" id="ARBA00012089"/>
    </source>
</evidence>
<reference evidence="7 8" key="1">
    <citation type="journal article" date="2014" name="Genome Biol. Evol.">
        <title>The secreted proteins of Achlya hypogyna and Thraustotheca clavata identify the ancestral oomycete secretome and reveal gene acquisitions by horizontal gene transfer.</title>
        <authorList>
            <person name="Misner I."/>
            <person name="Blouin N."/>
            <person name="Leonard G."/>
            <person name="Richards T.A."/>
            <person name="Lane C.E."/>
        </authorList>
    </citation>
    <scope>NUCLEOTIDE SEQUENCE [LARGE SCALE GENOMIC DNA]</scope>
    <source>
        <strain evidence="7 8">ATCC 48635</strain>
    </source>
</reference>
<name>A0A1V9Z7R7_ACHHY</name>
<dbReference type="SUPFAM" id="SSF52402">
    <property type="entry name" value="Adenine nucleotide alpha hydrolases-like"/>
    <property type="match status" value="1"/>
</dbReference>
<dbReference type="Gene3D" id="3.40.50.620">
    <property type="entry name" value="HUPs"/>
    <property type="match status" value="1"/>
</dbReference>
<dbReference type="GO" id="GO:0017183">
    <property type="term" value="P:protein histidyl modification to diphthamide"/>
    <property type="evidence" value="ECO:0007669"/>
    <property type="project" value="TreeGrafter"/>
</dbReference>
<evidence type="ECO:0000256" key="5">
    <source>
        <dbReference type="ARBA" id="ARBA00048108"/>
    </source>
</evidence>
<organism evidence="7 8">
    <name type="scientific">Achlya hypogyna</name>
    <name type="common">Oomycete</name>
    <name type="synonym">Protoachlya hypogyna</name>
    <dbReference type="NCBI Taxonomy" id="1202772"/>
    <lineage>
        <taxon>Eukaryota</taxon>
        <taxon>Sar</taxon>
        <taxon>Stramenopiles</taxon>
        <taxon>Oomycota</taxon>
        <taxon>Saprolegniomycetes</taxon>
        <taxon>Saprolegniales</taxon>
        <taxon>Achlyaceae</taxon>
        <taxon>Achlya</taxon>
    </lineage>
</organism>
<dbReference type="EMBL" id="JNBR01000379">
    <property type="protein sequence ID" value="OQR94038.1"/>
    <property type="molecule type" value="Genomic_DNA"/>
</dbReference>
<dbReference type="InterPro" id="IPR014729">
    <property type="entry name" value="Rossmann-like_a/b/a_fold"/>
</dbReference>
<dbReference type="Gene3D" id="3.90.1490.10">
    <property type="entry name" value="putative n-type atp pyrophosphatase, domain 2"/>
    <property type="match status" value="1"/>
</dbReference>
<accession>A0A1V9Z7R7</accession>
<dbReference type="AlphaFoldDB" id="A0A1V9Z7R7"/>
<sequence length="230" mass="25355">MAAVSWTGGKDCALALHEATAHGLEVRLLVTFAPENPSFRAHPIPLMKAQAAAIGLPHMFLTIRPPAYDESYEAALRQLQEEYGITYLVTGDIDFIGASTTNYMNERCAAVGMDIFTPLWQRPRESLIQRLLECRFHIIFSCVKEASFPDSKAWLGRTIDATALADLRALHASRGVDVCGENGEYHTMVLGAPYFDHTLLLPPFTIESKDGLSCLRFEDATQTTVQGHAA</sequence>
<dbReference type="CDD" id="cd01994">
    <property type="entry name" value="AANH_PF0828-like"/>
    <property type="match status" value="1"/>
</dbReference>
<dbReference type="EC" id="6.3.1.14" evidence="1"/>
<dbReference type="STRING" id="1202772.A0A1V9Z7R7"/>
<dbReference type="OrthoDB" id="686384at2759"/>
<dbReference type="InterPro" id="IPR002761">
    <property type="entry name" value="Diphthami_syn_dom"/>
</dbReference>
<dbReference type="Pfam" id="PF01902">
    <property type="entry name" value="Diphthami_syn_2"/>
    <property type="match status" value="1"/>
</dbReference>
<evidence type="ECO:0000259" key="6">
    <source>
        <dbReference type="Pfam" id="PF01902"/>
    </source>
</evidence>
<dbReference type="PANTHER" id="PTHR12196:SF2">
    <property type="entry name" value="DIPHTHINE--AMMONIA LIGASE"/>
    <property type="match status" value="1"/>
</dbReference>
<feature type="domain" description="Diphthamide synthase" evidence="6">
    <location>
        <begin position="3"/>
        <end position="199"/>
    </location>
</feature>
<gene>
    <name evidence="7" type="ORF">ACHHYP_01896</name>
</gene>